<dbReference type="InterPro" id="IPR036280">
    <property type="entry name" value="Multihaem_cyt_sf"/>
</dbReference>
<protein>
    <submittedName>
        <fullName evidence="13">Cytochrome c nitrite reductase, small subunit NrfH</fullName>
    </submittedName>
</protein>
<evidence type="ECO:0000256" key="10">
    <source>
        <dbReference type="ARBA" id="ARBA00023004"/>
    </source>
</evidence>
<dbReference type="GO" id="GO:0009061">
    <property type="term" value="P:anaerobic respiration"/>
    <property type="evidence" value="ECO:0007669"/>
    <property type="project" value="TreeGrafter"/>
</dbReference>
<dbReference type="RefSeq" id="WP_157370641.1">
    <property type="nucleotide sequence ID" value="NZ_CP012332.1"/>
</dbReference>
<name>A0A0K1PG35_9BACT</name>
<dbReference type="GO" id="GO:0022900">
    <property type="term" value="P:electron transport chain"/>
    <property type="evidence" value="ECO:0007669"/>
    <property type="project" value="InterPro"/>
</dbReference>
<keyword evidence="7" id="KW-0479">Metal-binding</keyword>
<evidence type="ECO:0000256" key="1">
    <source>
        <dbReference type="ARBA" id="ARBA00004236"/>
    </source>
</evidence>
<dbReference type="InterPro" id="IPR051174">
    <property type="entry name" value="Cytochrome_c-type_ET"/>
</dbReference>
<dbReference type="GO" id="GO:0005886">
    <property type="term" value="C:plasma membrane"/>
    <property type="evidence" value="ECO:0007669"/>
    <property type="project" value="UniProtKB-SubCell"/>
</dbReference>
<accession>A0A0K1PG35</accession>
<evidence type="ECO:0000256" key="2">
    <source>
        <dbReference type="ARBA" id="ARBA00007395"/>
    </source>
</evidence>
<evidence type="ECO:0000256" key="4">
    <source>
        <dbReference type="ARBA" id="ARBA00022475"/>
    </source>
</evidence>
<evidence type="ECO:0000256" key="11">
    <source>
        <dbReference type="ARBA" id="ARBA00023136"/>
    </source>
</evidence>
<dbReference type="AlphaFoldDB" id="A0A0K1PG35"/>
<feature type="domain" description="NapC/NirT cytochrome c N-terminal" evidence="12">
    <location>
        <begin position="10"/>
        <end position="148"/>
    </location>
</feature>
<dbReference type="Pfam" id="PF03264">
    <property type="entry name" value="Cytochrom_NNT"/>
    <property type="match status" value="1"/>
</dbReference>
<comment type="subcellular location">
    <subcellularLocation>
        <location evidence="1">Cell membrane</location>
    </subcellularLocation>
</comment>
<dbReference type="SUPFAM" id="SSF48695">
    <property type="entry name" value="Multiheme cytochromes"/>
    <property type="match status" value="1"/>
</dbReference>
<evidence type="ECO:0000256" key="8">
    <source>
        <dbReference type="ARBA" id="ARBA00022982"/>
    </source>
</evidence>
<evidence type="ECO:0000256" key="7">
    <source>
        <dbReference type="ARBA" id="ARBA00022723"/>
    </source>
</evidence>
<sequence length="150" mass="16416">MRPLTLYILLFGLAAGTAVGVGGYAFVYARGYSYLQNDPAACANCHVMQAHFDGWTKGSHRSAAGCNDCHAPPGTIDKYLVKAENGFWHSLKFTTGDFHEPIRIRQKNHDVTEQACRGCHREIVDAIDGTHGAAEPNSCVRCHDSVGHMR</sequence>
<keyword evidence="9" id="KW-1133">Transmembrane helix</keyword>
<dbReference type="Proteomes" id="UP000055590">
    <property type="component" value="Chromosome"/>
</dbReference>
<comment type="similarity">
    <text evidence="2">Belongs to the NapC/NirT/NrfH family.</text>
</comment>
<evidence type="ECO:0000256" key="6">
    <source>
        <dbReference type="ARBA" id="ARBA00022692"/>
    </source>
</evidence>
<keyword evidence="11" id="KW-0472">Membrane</keyword>
<keyword evidence="5" id="KW-0349">Heme</keyword>
<keyword evidence="6" id="KW-0812">Transmembrane</keyword>
<dbReference type="STRING" id="1391653.AKJ08_2461"/>
<dbReference type="InterPro" id="IPR017571">
    <property type="entry name" value="NrfH"/>
</dbReference>
<organism evidence="13 14">
    <name type="scientific">Vulgatibacter incomptus</name>
    <dbReference type="NCBI Taxonomy" id="1391653"/>
    <lineage>
        <taxon>Bacteria</taxon>
        <taxon>Pseudomonadati</taxon>
        <taxon>Myxococcota</taxon>
        <taxon>Myxococcia</taxon>
        <taxon>Myxococcales</taxon>
        <taxon>Cystobacterineae</taxon>
        <taxon>Vulgatibacteraceae</taxon>
        <taxon>Vulgatibacter</taxon>
    </lineage>
</organism>
<dbReference type="NCBIfam" id="TIGR03153">
    <property type="entry name" value="cytochr_NrfH"/>
    <property type="match status" value="1"/>
</dbReference>
<dbReference type="OrthoDB" id="9782159at2"/>
<evidence type="ECO:0000256" key="3">
    <source>
        <dbReference type="ARBA" id="ARBA00022448"/>
    </source>
</evidence>
<evidence type="ECO:0000313" key="13">
    <source>
        <dbReference type="EMBL" id="AKU92074.1"/>
    </source>
</evidence>
<keyword evidence="8" id="KW-0249">Electron transport</keyword>
<dbReference type="KEGG" id="vin:AKJ08_2461"/>
<dbReference type="Gene3D" id="1.10.3820.10">
    <property type="entry name" value="Di-heme elbow motif domain"/>
    <property type="match status" value="1"/>
</dbReference>
<evidence type="ECO:0000256" key="5">
    <source>
        <dbReference type="ARBA" id="ARBA00022617"/>
    </source>
</evidence>
<dbReference type="PATRIC" id="fig|1391653.3.peg.2563"/>
<gene>
    <name evidence="13" type="ORF">AKJ08_2461</name>
</gene>
<dbReference type="InterPro" id="IPR005126">
    <property type="entry name" value="NapC/NirT_cyt_c_N"/>
</dbReference>
<dbReference type="GO" id="GO:0046872">
    <property type="term" value="F:metal ion binding"/>
    <property type="evidence" value="ECO:0007669"/>
    <property type="project" value="UniProtKB-KW"/>
</dbReference>
<reference evidence="13 14" key="1">
    <citation type="submission" date="2015-08" db="EMBL/GenBank/DDBJ databases">
        <authorList>
            <person name="Babu N.S."/>
            <person name="Beckwith C.J."/>
            <person name="Beseler K.G."/>
            <person name="Brison A."/>
            <person name="Carone J.V."/>
            <person name="Caskin T.P."/>
            <person name="Diamond M."/>
            <person name="Durham M.E."/>
            <person name="Foxe J.M."/>
            <person name="Go M."/>
            <person name="Henderson B.A."/>
            <person name="Jones I.B."/>
            <person name="McGettigan J.A."/>
            <person name="Micheletti S.J."/>
            <person name="Nasrallah M.E."/>
            <person name="Ortiz D."/>
            <person name="Piller C.R."/>
            <person name="Privatt S.R."/>
            <person name="Schneider S.L."/>
            <person name="Sharp S."/>
            <person name="Smith T.C."/>
            <person name="Stanton J.D."/>
            <person name="Ullery H.E."/>
            <person name="Wilson R.J."/>
            <person name="Serrano M.G."/>
            <person name="Buck G."/>
            <person name="Lee V."/>
            <person name="Wang Y."/>
            <person name="Carvalho R."/>
            <person name="Voegtly L."/>
            <person name="Shi R."/>
            <person name="Duckworth R."/>
            <person name="Johnson A."/>
            <person name="Loviza R."/>
            <person name="Walstead R."/>
            <person name="Shah Z."/>
            <person name="Kiflezghi M."/>
            <person name="Wade K."/>
            <person name="Ball S.L."/>
            <person name="Bradley K.W."/>
            <person name="Asai D.J."/>
            <person name="Bowman C.A."/>
            <person name="Russell D.A."/>
            <person name="Pope W.H."/>
            <person name="Jacobs-Sera D."/>
            <person name="Hendrix R.W."/>
            <person name="Hatfull G.F."/>
        </authorList>
    </citation>
    <scope>NUCLEOTIDE SEQUENCE [LARGE SCALE GENOMIC DNA]</scope>
    <source>
        <strain evidence="13 14">DSM 27710</strain>
    </source>
</reference>
<evidence type="ECO:0000259" key="12">
    <source>
        <dbReference type="Pfam" id="PF03264"/>
    </source>
</evidence>
<dbReference type="GO" id="GO:0009055">
    <property type="term" value="F:electron transfer activity"/>
    <property type="evidence" value="ECO:0007669"/>
    <property type="project" value="TreeGrafter"/>
</dbReference>
<dbReference type="PANTHER" id="PTHR30333:SF1">
    <property type="entry name" value="CYTOCHROME C-TYPE PROTEIN NAPC"/>
    <property type="match status" value="1"/>
</dbReference>
<proteinExistence type="inferred from homology"/>
<evidence type="ECO:0000313" key="14">
    <source>
        <dbReference type="Proteomes" id="UP000055590"/>
    </source>
</evidence>
<dbReference type="EMBL" id="CP012332">
    <property type="protein sequence ID" value="AKU92074.1"/>
    <property type="molecule type" value="Genomic_DNA"/>
</dbReference>
<keyword evidence="3" id="KW-0813">Transport</keyword>
<evidence type="ECO:0000256" key="9">
    <source>
        <dbReference type="ARBA" id="ARBA00022989"/>
    </source>
</evidence>
<keyword evidence="4" id="KW-1003">Cell membrane</keyword>
<keyword evidence="14" id="KW-1185">Reference proteome</keyword>
<dbReference type="PANTHER" id="PTHR30333">
    <property type="entry name" value="CYTOCHROME C-TYPE PROTEIN"/>
    <property type="match status" value="1"/>
</dbReference>
<dbReference type="InterPro" id="IPR038266">
    <property type="entry name" value="NapC/NirT_cytc_sf"/>
</dbReference>
<keyword evidence="10" id="KW-0408">Iron</keyword>